<dbReference type="Proteomes" id="UP000005268">
    <property type="component" value="Chromosome"/>
</dbReference>
<accession>I3V4N9</accession>
<evidence type="ECO:0000313" key="1">
    <source>
        <dbReference type="EMBL" id="AFK72710.1"/>
    </source>
</evidence>
<organism evidence="1 2">
    <name type="scientific">Pseudomonas putida ND6</name>
    <dbReference type="NCBI Taxonomy" id="231023"/>
    <lineage>
        <taxon>Bacteria</taxon>
        <taxon>Pseudomonadati</taxon>
        <taxon>Pseudomonadota</taxon>
        <taxon>Gammaproteobacteria</taxon>
        <taxon>Pseudomonadales</taxon>
        <taxon>Pseudomonadaceae</taxon>
        <taxon>Pseudomonas</taxon>
    </lineage>
</organism>
<dbReference type="HOGENOM" id="CLU_3357891_0_0_6"/>
<protein>
    <submittedName>
        <fullName evidence="1">Uncharacterized protein</fullName>
    </submittedName>
</protein>
<dbReference type="EMBL" id="CP003588">
    <property type="protein sequence ID" value="AFK72710.1"/>
    <property type="molecule type" value="Genomic_DNA"/>
</dbReference>
<dbReference type="KEGG" id="ppi:YSA_10954"/>
<gene>
    <name evidence="1" type="ORF">YSA_10954</name>
</gene>
<name>I3V4N9_PSEPU</name>
<proteinExistence type="predicted"/>
<dbReference type="AlphaFoldDB" id="I3V4N9"/>
<evidence type="ECO:0000313" key="2">
    <source>
        <dbReference type="Proteomes" id="UP000005268"/>
    </source>
</evidence>
<reference evidence="1 2" key="1">
    <citation type="journal article" date="2012" name="J. Bacteriol.">
        <title>Complete Genome Sequence of the Naphthalene-Degrading Pseudomonas putida Strain ND6.</title>
        <authorList>
            <person name="Li S."/>
            <person name="Zhao H."/>
            <person name="Li Y."/>
            <person name="Niu S."/>
            <person name="Cai B."/>
        </authorList>
    </citation>
    <scope>NUCLEOTIDE SEQUENCE [LARGE SCALE GENOMIC DNA]</scope>
    <source>
        <strain evidence="1 2">ND6</strain>
    </source>
</reference>
<sequence length="36" mass="3740">MMKRLAHGCFAVASIGAQDSLAGYTWETVPLGGGMI</sequence>